<keyword evidence="2" id="KW-1185">Reference proteome</keyword>
<dbReference type="Proteomes" id="UP000887116">
    <property type="component" value="Unassembled WGS sequence"/>
</dbReference>
<comment type="caution">
    <text evidence="1">The sequence shown here is derived from an EMBL/GenBank/DDBJ whole genome shotgun (WGS) entry which is preliminary data.</text>
</comment>
<sequence length="82" mass="9399">MYSVDTLLTARSKSEHGMVYYSTQQWGFYYSLGEGGSLLVSRENNMEMIQIHPETVRTIAGLSTDFCTRPTLQKIDFKNKLL</sequence>
<evidence type="ECO:0000313" key="1">
    <source>
        <dbReference type="EMBL" id="GFR21041.1"/>
    </source>
</evidence>
<protein>
    <submittedName>
        <fullName evidence="1">Uncharacterized protein</fullName>
    </submittedName>
</protein>
<reference evidence="1" key="1">
    <citation type="submission" date="2020-07" db="EMBL/GenBank/DDBJ databases">
        <title>Multicomponent nature underlies the extraordinary mechanical properties of spider dragline silk.</title>
        <authorList>
            <person name="Kono N."/>
            <person name="Nakamura H."/>
            <person name="Mori M."/>
            <person name="Yoshida Y."/>
            <person name="Ohtoshi R."/>
            <person name="Malay A.D."/>
            <person name="Moran D.A.P."/>
            <person name="Tomita M."/>
            <person name="Numata K."/>
            <person name="Arakawa K."/>
        </authorList>
    </citation>
    <scope>NUCLEOTIDE SEQUENCE</scope>
</reference>
<proteinExistence type="predicted"/>
<gene>
    <name evidence="1" type="ORF">TNCT_570761</name>
</gene>
<name>A0A8X6LS74_TRICU</name>
<dbReference type="EMBL" id="BMAO01018112">
    <property type="protein sequence ID" value="GFR21041.1"/>
    <property type="molecule type" value="Genomic_DNA"/>
</dbReference>
<dbReference type="AlphaFoldDB" id="A0A8X6LS74"/>
<organism evidence="1 2">
    <name type="scientific">Trichonephila clavata</name>
    <name type="common">Joro spider</name>
    <name type="synonym">Nephila clavata</name>
    <dbReference type="NCBI Taxonomy" id="2740835"/>
    <lineage>
        <taxon>Eukaryota</taxon>
        <taxon>Metazoa</taxon>
        <taxon>Ecdysozoa</taxon>
        <taxon>Arthropoda</taxon>
        <taxon>Chelicerata</taxon>
        <taxon>Arachnida</taxon>
        <taxon>Araneae</taxon>
        <taxon>Araneomorphae</taxon>
        <taxon>Entelegynae</taxon>
        <taxon>Araneoidea</taxon>
        <taxon>Nephilidae</taxon>
        <taxon>Trichonephila</taxon>
    </lineage>
</organism>
<evidence type="ECO:0000313" key="2">
    <source>
        <dbReference type="Proteomes" id="UP000887116"/>
    </source>
</evidence>
<accession>A0A8X6LS74</accession>